<evidence type="ECO:0000256" key="2">
    <source>
        <dbReference type="ARBA" id="ARBA00023172"/>
    </source>
</evidence>
<dbReference type="PANTHER" id="PTHR34605">
    <property type="entry name" value="PHAGE_INTEGRASE DOMAIN-CONTAINING PROTEIN"/>
    <property type="match status" value="1"/>
</dbReference>
<dbReference type="InterPro" id="IPR052925">
    <property type="entry name" value="Phage_Integrase-like_Recomb"/>
</dbReference>
<sequence length="328" mass="36597">VREVTLRGWNESTRASYGAGLLVYHVFCNSRDVPEEERAPADTNLVSTFISALAGSYSGKTIQGYIYSVRTWHTLNSLPWILHEDQIAVMLKGAAKIAPLASKQNLCRPITVQMICDLHKHMQELDPLDVAVFTCLTTIFYTATRVGEFTMKRLDAFDPTLHITPNGVHEDTDRNSLKTTVFLLPSMKANPRGEEVNWAKQSGPSDPQKALLQHIQINNPPKEGPLFAYRKDSGYCPLTHHTFISLLGANTKAAGHKNVHGHGLRIGATLEYLLQGVPFEVMKVKGRWASDAFQLYLQKHNQILAPYIQAMPTETAAEFVHIAMPPVR</sequence>
<dbReference type="InterPro" id="IPR013762">
    <property type="entry name" value="Integrase-like_cat_sf"/>
</dbReference>
<dbReference type="SUPFAM" id="SSF47823">
    <property type="entry name" value="lambda integrase-like, N-terminal domain"/>
    <property type="match status" value="1"/>
</dbReference>
<dbReference type="InParanoid" id="A0A0C3PKT2"/>
<dbReference type="Gene3D" id="1.10.150.130">
    <property type="match status" value="1"/>
</dbReference>
<dbReference type="GO" id="GO:0006310">
    <property type="term" value="P:DNA recombination"/>
    <property type="evidence" value="ECO:0007669"/>
    <property type="project" value="UniProtKB-KW"/>
</dbReference>
<gene>
    <name evidence="3" type="ORF">M404DRAFT_133098</name>
</gene>
<dbReference type="EMBL" id="KN831956">
    <property type="protein sequence ID" value="KIO08849.1"/>
    <property type="molecule type" value="Genomic_DNA"/>
</dbReference>
<feature type="non-terminal residue" evidence="3">
    <location>
        <position position="1"/>
    </location>
</feature>
<proteinExistence type="predicted"/>
<evidence type="ECO:0000256" key="1">
    <source>
        <dbReference type="ARBA" id="ARBA00023125"/>
    </source>
</evidence>
<dbReference type="OrthoDB" id="2678913at2759"/>
<dbReference type="Gene3D" id="1.10.443.10">
    <property type="entry name" value="Intergrase catalytic core"/>
    <property type="match status" value="1"/>
</dbReference>
<keyword evidence="1" id="KW-0238">DNA-binding</keyword>
<dbReference type="PANTHER" id="PTHR34605:SF3">
    <property type="entry name" value="P CELL-TYPE AGGLUTINATION PROTEIN MAP4-LIKE-RELATED"/>
    <property type="match status" value="1"/>
</dbReference>
<keyword evidence="2" id="KW-0233">DNA recombination</keyword>
<evidence type="ECO:0008006" key="5">
    <source>
        <dbReference type="Google" id="ProtNLM"/>
    </source>
</evidence>
<dbReference type="GO" id="GO:0015074">
    <property type="term" value="P:DNA integration"/>
    <property type="evidence" value="ECO:0007669"/>
    <property type="project" value="InterPro"/>
</dbReference>
<dbReference type="HOGENOM" id="CLU_003292_2_2_1"/>
<dbReference type="GO" id="GO:0003677">
    <property type="term" value="F:DNA binding"/>
    <property type="evidence" value="ECO:0007669"/>
    <property type="project" value="UniProtKB-KW"/>
</dbReference>
<name>A0A0C3PKT2_PISTI</name>
<dbReference type="SUPFAM" id="SSF56349">
    <property type="entry name" value="DNA breaking-rejoining enzymes"/>
    <property type="match status" value="1"/>
</dbReference>
<dbReference type="Proteomes" id="UP000054217">
    <property type="component" value="Unassembled WGS sequence"/>
</dbReference>
<evidence type="ECO:0000313" key="3">
    <source>
        <dbReference type="EMBL" id="KIO08849.1"/>
    </source>
</evidence>
<reference evidence="3 4" key="1">
    <citation type="submission" date="2014-04" db="EMBL/GenBank/DDBJ databases">
        <authorList>
            <consortium name="DOE Joint Genome Institute"/>
            <person name="Kuo A."/>
            <person name="Kohler A."/>
            <person name="Costa M.D."/>
            <person name="Nagy L.G."/>
            <person name="Floudas D."/>
            <person name="Copeland A."/>
            <person name="Barry K.W."/>
            <person name="Cichocki N."/>
            <person name="Veneault-Fourrey C."/>
            <person name="LaButti K."/>
            <person name="Lindquist E.A."/>
            <person name="Lipzen A."/>
            <person name="Lundell T."/>
            <person name="Morin E."/>
            <person name="Murat C."/>
            <person name="Sun H."/>
            <person name="Tunlid A."/>
            <person name="Henrissat B."/>
            <person name="Grigoriev I.V."/>
            <person name="Hibbett D.S."/>
            <person name="Martin F."/>
            <person name="Nordberg H.P."/>
            <person name="Cantor M.N."/>
            <person name="Hua S.X."/>
        </authorList>
    </citation>
    <scope>NUCLEOTIDE SEQUENCE [LARGE SCALE GENOMIC DNA]</scope>
    <source>
        <strain evidence="3 4">Marx 270</strain>
    </source>
</reference>
<dbReference type="InterPro" id="IPR011010">
    <property type="entry name" value="DNA_brk_join_enz"/>
</dbReference>
<evidence type="ECO:0000313" key="4">
    <source>
        <dbReference type="Proteomes" id="UP000054217"/>
    </source>
</evidence>
<protein>
    <recommendedName>
        <fullName evidence="5">Tyr recombinase domain-containing protein</fullName>
    </recommendedName>
</protein>
<organism evidence="3 4">
    <name type="scientific">Pisolithus tinctorius Marx 270</name>
    <dbReference type="NCBI Taxonomy" id="870435"/>
    <lineage>
        <taxon>Eukaryota</taxon>
        <taxon>Fungi</taxon>
        <taxon>Dikarya</taxon>
        <taxon>Basidiomycota</taxon>
        <taxon>Agaricomycotina</taxon>
        <taxon>Agaricomycetes</taxon>
        <taxon>Agaricomycetidae</taxon>
        <taxon>Boletales</taxon>
        <taxon>Sclerodermatineae</taxon>
        <taxon>Pisolithaceae</taxon>
        <taxon>Pisolithus</taxon>
    </lineage>
</organism>
<dbReference type="STRING" id="870435.A0A0C3PKT2"/>
<dbReference type="InterPro" id="IPR010998">
    <property type="entry name" value="Integrase_recombinase_N"/>
</dbReference>
<dbReference type="AlphaFoldDB" id="A0A0C3PKT2"/>
<keyword evidence="4" id="KW-1185">Reference proteome</keyword>
<accession>A0A0C3PKT2</accession>
<reference evidence="4" key="2">
    <citation type="submission" date="2015-01" db="EMBL/GenBank/DDBJ databases">
        <title>Evolutionary Origins and Diversification of the Mycorrhizal Mutualists.</title>
        <authorList>
            <consortium name="DOE Joint Genome Institute"/>
            <consortium name="Mycorrhizal Genomics Consortium"/>
            <person name="Kohler A."/>
            <person name="Kuo A."/>
            <person name="Nagy L.G."/>
            <person name="Floudas D."/>
            <person name="Copeland A."/>
            <person name="Barry K.W."/>
            <person name="Cichocki N."/>
            <person name="Veneault-Fourrey C."/>
            <person name="LaButti K."/>
            <person name="Lindquist E.A."/>
            <person name="Lipzen A."/>
            <person name="Lundell T."/>
            <person name="Morin E."/>
            <person name="Murat C."/>
            <person name="Riley R."/>
            <person name="Ohm R."/>
            <person name="Sun H."/>
            <person name="Tunlid A."/>
            <person name="Henrissat B."/>
            <person name="Grigoriev I.V."/>
            <person name="Hibbett D.S."/>
            <person name="Martin F."/>
        </authorList>
    </citation>
    <scope>NUCLEOTIDE SEQUENCE [LARGE SCALE GENOMIC DNA]</scope>
    <source>
        <strain evidence="4">Marx 270</strain>
    </source>
</reference>